<dbReference type="GO" id="GO:0005543">
    <property type="term" value="F:phospholipid binding"/>
    <property type="evidence" value="ECO:0007669"/>
    <property type="project" value="TreeGrafter"/>
</dbReference>
<dbReference type="InterPro" id="IPR043541">
    <property type="entry name" value="SYT14/14L/16"/>
</dbReference>
<feature type="transmembrane region" description="Helical" evidence="2">
    <location>
        <begin position="117"/>
        <end position="139"/>
    </location>
</feature>
<organism evidence="6 7">
    <name type="scientific">Dinothrombium tinctorium</name>
    <dbReference type="NCBI Taxonomy" id="1965070"/>
    <lineage>
        <taxon>Eukaryota</taxon>
        <taxon>Metazoa</taxon>
        <taxon>Ecdysozoa</taxon>
        <taxon>Arthropoda</taxon>
        <taxon>Chelicerata</taxon>
        <taxon>Arachnida</taxon>
        <taxon>Acari</taxon>
        <taxon>Acariformes</taxon>
        <taxon>Trombidiformes</taxon>
        <taxon>Prostigmata</taxon>
        <taxon>Anystina</taxon>
        <taxon>Parasitengona</taxon>
        <taxon>Trombidioidea</taxon>
        <taxon>Trombidiidae</taxon>
        <taxon>Dinothrombium</taxon>
    </lineage>
</organism>
<feature type="compositionally biased region" description="Basic and acidic residues" evidence="1">
    <location>
        <begin position="338"/>
        <end position="351"/>
    </location>
</feature>
<dbReference type="Gene3D" id="2.60.40.150">
    <property type="entry name" value="C2 domain"/>
    <property type="match status" value="2"/>
</dbReference>
<keyword evidence="2" id="KW-1133">Transmembrane helix</keyword>
<feature type="compositionally biased region" description="Polar residues" evidence="1">
    <location>
        <begin position="265"/>
        <end position="279"/>
    </location>
</feature>
<accession>A0A3S3P748</accession>
<reference evidence="6 7" key="1">
    <citation type="journal article" date="2018" name="Gigascience">
        <title>Genomes of trombidid mites reveal novel predicted allergens and laterally-transferred genes associated with secondary metabolism.</title>
        <authorList>
            <person name="Dong X."/>
            <person name="Chaisiri K."/>
            <person name="Xia D."/>
            <person name="Armstrong S.D."/>
            <person name="Fang Y."/>
            <person name="Donnelly M.J."/>
            <person name="Kadowaki T."/>
            <person name="McGarry J.W."/>
            <person name="Darby A.C."/>
            <person name="Makepeace B.L."/>
        </authorList>
    </citation>
    <scope>NUCLEOTIDE SEQUENCE [LARGE SCALE GENOMIC DNA]</scope>
    <source>
        <strain evidence="6">UoL-WK</strain>
    </source>
</reference>
<feature type="compositionally biased region" description="Polar residues" evidence="1">
    <location>
        <begin position="164"/>
        <end position="189"/>
    </location>
</feature>
<sequence>LAMISGKTDCRLCFSLTATANKLSNYNNHFNNAIFLFHLRSVPSEASAYLGFVGFCVVFLIVFYLYLSKKLCFTTIGNFPCCDDPIEGEKKKVFKNLGNCSYLSFAVIVCNNRNWKIALLLFIEFIYLKHLFLGSAFAYDDEESSTDSEDEVLSRLNRSTSSYSAIHQQSSLKQRDIATNGSYHGSDSSNDFHVKQSHSTDRLISRSTSRQSVKNQNPVSEIGLTSNANGSIKTSENGKTTVHSEDNSMASDLISLAEKGRVGKQTFSGGSTTSETNSADTEEEALIPFLREKAKQNANESKTRNGIKQESKGRQMSNNCKRQSSSSLTKSKPSVKKTHYENDGFDKEDNFRSLSSASSSKPETSGATESQVIKCGSLEVSHAFDAPTKKLVISVIRAQELPAKDRGGANQVQVRLVLLPHKRQKFKTKMRQSNDGNVQFNEFFTFSRISPDDVLGFGLRFRLYGCERMRRENLIGESVISFASSKPLQHETKMWLTLEPRSNISRSDSRSDVSSLARSDSTGSTQSMQNQSLPELLIGLAYNGTTGRLQVSIIKGSQFRNATMSRAPDSYCKIALVSSTGQEIGRSKTSVRRGQPNPLFKETFVFQVALFQLPDVSLMISVYNKRSMKRKEMIGWFSLGLCSSGEEELAHWNDMRETKGEQVSDLNKLKAIFEIDRKLTFIGVSLACPPQLLKLYFFHADRYHCDFKRVKSIIRLLFPSENFDKFPLHPALNFMAAKSPYFKAAKKSRNKRLS</sequence>
<reference evidence="6" key="2">
    <citation type="submission" date="2018-11" db="EMBL/GenBank/DDBJ databases">
        <title>Trombidioid mite genomics.</title>
        <authorList>
            <person name="Dong X."/>
        </authorList>
    </citation>
    <scope>NUCLEOTIDE SEQUENCE</scope>
    <source>
        <strain evidence="6">UoL-WK</strain>
    </source>
</reference>
<dbReference type="SUPFAM" id="SSF49562">
    <property type="entry name" value="C2 domain (Calcium/lipid-binding domain, CaLB)"/>
    <property type="match status" value="2"/>
</dbReference>
<dbReference type="PROSITE" id="PS50004">
    <property type="entry name" value="C2"/>
    <property type="match status" value="2"/>
</dbReference>
<dbReference type="EMBL" id="NCKU01000942">
    <property type="protein sequence ID" value="RWS13591.1"/>
    <property type="molecule type" value="Genomic_DNA"/>
</dbReference>
<dbReference type="OrthoDB" id="5978493at2759"/>
<dbReference type="Proteomes" id="UP000285301">
    <property type="component" value="Unassembled WGS sequence"/>
</dbReference>
<feature type="compositionally biased region" description="Basic and acidic residues" evidence="1">
    <location>
        <begin position="290"/>
        <end position="313"/>
    </location>
</feature>
<feature type="compositionally biased region" description="Low complexity" evidence="1">
    <location>
        <begin position="321"/>
        <end position="332"/>
    </location>
</feature>
<dbReference type="CDD" id="cd08408">
    <property type="entry name" value="C2B_Synaptotagmin-14_16"/>
    <property type="match status" value="1"/>
</dbReference>
<evidence type="ECO:0000313" key="7">
    <source>
        <dbReference type="Proteomes" id="UP000285301"/>
    </source>
</evidence>
<feature type="domain" description="C2" evidence="3">
    <location>
        <begin position="532"/>
        <end position="653"/>
    </location>
</feature>
<feature type="region of interest" description="Disordered" evidence="1">
    <location>
        <begin position="504"/>
        <end position="529"/>
    </location>
</feature>
<feature type="compositionally biased region" description="Polar residues" evidence="1">
    <location>
        <begin position="352"/>
        <end position="368"/>
    </location>
</feature>
<gene>
    <name evidence="5" type="ORF">B4U79_08930</name>
    <name evidence="6" type="ORF">B4U79_13322</name>
    <name evidence="4" type="ORF">B4U79_15803</name>
</gene>
<feature type="transmembrane region" description="Helical" evidence="2">
    <location>
        <begin position="46"/>
        <end position="67"/>
    </location>
</feature>
<feature type="non-terminal residue" evidence="6">
    <location>
        <position position="1"/>
    </location>
</feature>
<evidence type="ECO:0000256" key="2">
    <source>
        <dbReference type="SAM" id="Phobius"/>
    </source>
</evidence>
<keyword evidence="2" id="KW-0472">Membrane</keyword>
<dbReference type="AlphaFoldDB" id="A0A3S3P748"/>
<dbReference type="InterPro" id="IPR035892">
    <property type="entry name" value="C2_domain_sf"/>
</dbReference>
<feature type="compositionally biased region" description="Polar residues" evidence="1">
    <location>
        <begin position="205"/>
        <end position="241"/>
    </location>
</feature>
<keyword evidence="2" id="KW-0812">Transmembrane</keyword>
<dbReference type="InterPro" id="IPR000008">
    <property type="entry name" value="C2_dom"/>
</dbReference>
<evidence type="ECO:0000313" key="4">
    <source>
        <dbReference type="EMBL" id="RWS11654.1"/>
    </source>
</evidence>
<dbReference type="STRING" id="1965070.A0A3S3P748"/>
<evidence type="ECO:0000313" key="5">
    <source>
        <dbReference type="EMBL" id="RWS13446.1"/>
    </source>
</evidence>
<dbReference type="EMBL" id="NCKU01001617">
    <property type="protein sequence ID" value="RWS11654.1"/>
    <property type="molecule type" value="Genomic_DNA"/>
</dbReference>
<feature type="domain" description="C2" evidence="3">
    <location>
        <begin position="374"/>
        <end position="496"/>
    </location>
</feature>
<feature type="region of interest" description="Disordered" evidence="1">
    <location>
        <begin position="261"/>
        <end position="368"/>
    </location>
</feature>
<evidence type="ECO:0000313" key="6">
    <source>
        <dbReference type="EMBL" id="RWS13591.1"/>
    </source>
</evidence>
<feature type="region of interest" description="Disordered" evidence="1">
    <location>
        <begin position="164"/>
        <end position="246"/>
    </location>
</feature>
<dbReference type="SMART" id="SM00239">
    <property type="entry name" value="C2"/>
    <property type="match status" value="2"/>
</dbReference>
<proteinExistence type="predicted"/>
<dbReference type="PANTHER" id="PTHR46129:SF2">
    <property type="entry name" value="SYNAPTOTAGMIN 14, ISOFORM D"/>
    <property type="match status" value="1"/>
</dbReference>
<evidence type="ECO:0000256" key="1">
    <source>
        <dbReference type="SAM" id="MobiDB-lite"/>
    </source>
</evidence>
<dbReference type="Pfam" id="PF00168">
    <property type="entry name" value="C2"/>
    <property type="match status" value="2"/>
</dbReference>
<evidence type="ECO:0000259" key="3">
    <source>
        <dbReference type="PROSITE" id="PS50004"/>
    </source>
</evidence>
<dbReference type="CDD" id="cd08389">
    <property type="entry name" value="C2A_Synaptotagmin-14_16"/>
    <property type="match status" value="1"/>
</dbReference>
<feature type="compositionally biased region" description="Low complexity" evidence="1">
    <location>
        <begin position="504"/>
        <end position="521"/>
    </location>
</feature>
<dbReference type="PANTHER" id="PTHR46129">
    <property type="entry name" value="SYNAPTOTAGMIN 14, ISOFORM D"/>
    <property type="match status" value="1"/>
</dbReference>
<keyword evidence="7" id="KW-1185">Reference proteome</keyword>
<comment type="caution">
    <text evidence="6">The sequence shown here is derived from an EMBL/GenBank/DDBJ whole genome shotgun (WGS) entry which is preliminary data.</text>
</comment>
<name>A0A3S3P748_9ACAR</name>
<feature type="compositionally biased region" description="Basic and acidic residues" evidence="1">
    <location>
        <begin position="190"/>
        <end position="204"/>
    </location>
</feature>
<dbReference type="FunFam" id="2.60.40.150:FF:000062">
    <property type="entry name" value="synaptotagmin-14 isoform X1"/>
    <property type="match status" value="1"/>
</dbReference>
<dbReference type="EMBL" id="NCKU01000990">
    <property type="protein sequence ID" value="RWS13446.1"/>
    <property type="molecule type" value="Genomic_DNA"/>
</dbReference>
<protein>
    <submittedName>
        <fullName evidence="6">Synaptotagmin-14-like protein</fullName>
    </submittedName>
</protein>